<dbReference type="AlphaFoldDB" id="A0A179SCK5"/>
<dbReference type="InterPro" id="IPR049492">
    <property type="entry name" value="BD-FAE-like_dom"/>
</dbReference>
<feature type="domain" description="BD-FAE-like" evidence="2">
    <location>
        <begin position="69"/>
        <end position="155"/>
    </location>
</feature>
<dbReference type="PANTHER" id="PTHR48081">
    <property type="entry name" value="AB HYDROLASE SUPERFAMILY PROTEIN C4A8.06C"/>
    <property type="match status" value="1"/>
</dbReference>
<dbReference type="InterPro" id="IPR029058">
    <property type="entry name" value="AB_hydrolase_fold"/>
</dbReference>
<dbReference type="Pfam" id="PF20434">
    <property type="entry name" value="BD-FAE"/>
    <property type="match status" value="1"/>
</dbReference>
<dbReference type="PANTHER" id="PTHR48081:SF33">
    <property type="entry name" value="KYNURENINE FORMAMIDASE"/>
    <property type="match status" value="1"/>
</dbReference>
<dbReference type="Proteomes" id="UP000078316">
    <property type="component" value="Unassembled WGS sequence"/>
</dbReference>
<dbReference type="OrthoDB" id="9771666at2"/>
<accession>A0A179SCK5</accession>
<reference evidence="3 4" key="1">
    <citation type="submission" date="2016-04" db="EMBL/GenBank/DDBJ databases">
        <authorList>
            <person name="Evans L.H."/>
            <person name="Alamgir A."/>
            <person name="Owens N."/>
            <person name="Weber N.D."/>
            <person name="Virtaneva K."/>
            <person name="Barbian K."/>
            <person name="Babar A."/>
            <person name="Rosenke K."/>
        </authorList>
    </citation>
    <scope>NUCLEOTIDE SEQUENCE [LARGE SCALE GENOMIC DNA]</scope>
    <source>
        <strain evidence="3 4">PMB02</strain>
    </source>
</reference>
<dbReference type="STRING" id="427683.A5481_11065"/>
<gene>
    <name evidence="3" type="ORF">A5481_11065</name>
</gene>
<keyword evidence="1" id="KW-0378">Hydrolase</keyword>
<evidence type="ECO:0000313" key="3">
    <source>
        <dbReference type="EMBL" id="OAS25140.1"/>
    </source>
</evidence>
<evidence type="ECO:0000256" key="1">
    <source>
        <dbReference type="ARBA" id="ARBA00022801"/>
    </source>
</evidence>
<dbReference type="SUPFAM" id="SSF53474">
    <property type="entry name" value="alpha/beta-Hydrolases"/>
    <property type="match status" value="1"/>
</dbReference>
<organism evidence="3 4">
    <name type="scientific">Methylobacterium platani</name>
    <dbReference type="NCBI Taxonomy" id="427683"/>
    <lineage>
        <taxon>Bacteria</taxon>
        <taxon>Pseudomonadati</taxon>
        <taxon>Pseudomonadota</taxon>
        <taxon>Alphaproteobacteria</taxon>
        <taxon>Hyphomicrobiales</taxon>
        <taxon>Methylobacteriaceae</taxon>
        <taxon>Methylobacterium</taxon>
    </lineage>
</organism>
<comment type="caution">
    <text evidence="3">The sequence shown here is derived from an EMBL/GenBank/DDBJ whole genome shotgun (WGS) entry which is preliminary data.</text>
</comment>
<sequence>MAGGDWRGMDRAALTRAYDNSGAVAGSSTLMAALRERSAAVREAHPGELDLPYGEGARQRVDLYRCGRAGAPLLAFIHGGYWQRNAKDGFAALAAGPLARGLDVAMIGYTLCPEATMTALCAEIPAALSALRAHAAPPRLVVSGWSAGGHLAALAMACPEVDAGLAISGVFDLAPIRRTALDDALHLTEDEVVALSPIRHLPAQAGPLTVAYGANELPELCRQSQVYQAAWAGTGLPGDLLPLPGDDHFTVLDQMIRPDGALTEAVVRLTTG</sequence>
<evidence type="ECO:0000313" key="4">
    <source>
        <dbReference type="Proteomes" id="UP000078316"/>
    </source>
</evidence>
<evidence type="ECO:0000259" key="2">
    <source>
        <dbReference type="Pfam" id="PF20434"/>
    </source>
</evidence>
<dbReference type="InterPro" id="IPR050300">
    <property type="entry name" value="GDXG_lipolytic_enzyme"/>
</dbReference>
<dbReference type="EMBL" id="LWHQ01000018">
    <property type="protein sequence ID" value="OAS25140.1"/>
    <property type="molecule type" value="Genomic_DNA"/>
</dbReference>
<dbReference type="RefSeq" id="WP_064503947.1">
    <property type="nucleotide sequence ID" value="NZ_LWHQ01000018.1"/>
</dbReference>
<dbReference type="GO" id="GO:0016787">
    <property type="term" value="F:hydrolase activity"/>
    <property type="evidence" value="ECO:0007669"/>
    <property type="project" value="UniProtKB-KW"/>
</dbReference>
<proteinExistence type="predicted"/>
<name>A0A179SCK5_9HYPH</name>
<protein>
    <recommendedName>
        <fullName evidence="2">BD-FAE-like domain-containing protein</fullName>
    </recommendedName>
</protein>
<dbReference type="Gene3D" id="3.40.50.1820">
    <property type="entry name" value="alpha/beta hydrolase"/>
    <property type="match status" value="1"/>
</dbReference>